<feature type="domain" description="UspA" evidence="1">
    <location>
        <begin position="21"/>
        <end position="157"/>
    </location>
</feature>
<dbReference type="CDD" id="cd00293">
    <property type="entry name" value="USP-like"/>
    <property type="match status" value="1"/>
</dbReference>
<dbReference type="EMBL" id="FOSQ01000003">
    <property type="protein sequence ID" value="SFK53001.1"/>
    <property type="molecule type" value="Genomic_DNA"/>
</dbReference>
<dbReference type="InterPro" id="IPR006016">
    <property type="entry name" value="UspA"/>
</dbReference>
<dbReference type="Gene3D" id="3.40.50.12370">
    <property type="match status" value="1"/>
</dbReference>
<dbReference type="SUPFAM" id="SSF52402">
    <property type="entry name" value="Adenine nucleotide alpha hydrolases-like"/>
    <property type="match status" value="1"/>
</dbReference>
<keyword evidence="3" id="KW-1185">Reference proteome</keyword>
<name>A0A1I4AAL0_9PROT</name>
<proteinExistence type="predicted"/>
<dbReference type="OrthoDB" id="9813682at2"/>
<gene>
    <name evidence="2" type="ORF">SAMN02745775_103249</name>
</gene>
<evidence type="ECO:0000313" key="3">
    <source>
        <dbReference type="Proteomes" id="UP000199473"/>
    </source>
</evidence>
<protein>
    <submittedName>
        <fullName evidence="2">Nucleotide-binding universal stress protein, UspA family</fullName>
    </submittedName>
</protein>
<sequence>MPDDRADETAAAAKARRDRVFLVVVDDSPERGVALRYAALRTKKSGGRVALLRVVEPAGQVEWAGIGALMAEERREEAEKLLSTLAAEVNDITGGLPILLIREGEPRDELLALLEEDPRISILVLASSTDGSGPGPLIAALTGRYAAKLPVPMTIVPGALSDAELERVT</sequence>
<dbReference type="Pfam" id="PF00582">
    <property type="entry name" value="Usp"/>
    <property type="match status" value="1"/>
</dbReference>
<evidence type="ECO:0000313" key="2">
    <source>
        <dbReference type="EMBL" id="SFK53001.1"/>
    </source>
</evidence>
<dbReference type="RefSeq" id="WP_092959468.1">
    <property type="nucleotide sequence ID" value="NZ_FOSQ01000003.1"/>
</dbReference>
<evidence type="ECO:0000259" key="1">
    <source>
        <dbReference type="Pfam" id="PF00582"/>
    </source>
</evidence>
<reference evidence="2 3" key="1">
    <citation type="submission" date="2016-10" db="EMBL/GenBank/DDBJ databases">
        <authorList>
            <person name="de Groot N.N."/>
        </authorList>
    </citation>
    <scope>NUCLEOTIDE SEQUENCE [LARGE SCALE GENOMIC DNA]</scope>
    <source>
        <strain evidence="2 3">DSM 19981</strain>
    </source>
</reference>
<dbReference type="Proteomes" id="UP000199473">
    <property type="component" value="Unassembled WGS sequence"/>
</dbReference>
<dbReference type="STRING" id="1123062.SAMN02745775_103249"/>
<organism evidence="2 3">
    <name type="scientific">Falsiroseomonas stagni DSM 19981</name>
    <dbReference type="NCBI Taxonomy" id="1123062"/>
    <lineage>
        <taxon>Bacteria</taxon>
        <taxon>Pseudomonadati</taxon>
        <taxon>Pseudomonadota</taxon>
        <taxon>Alphaproteobacteria</taxon>
        <taxon>Acetobacterales</taxon>
        <taxon>Roseomonadaceae</taxon>
        <taxon>Falsiroseomonas</taxon>
    </lineage>
</organism>
<dbReference type="AlphaFoldDB" id="A0A1I4AAL0"/>
<accession>A0A1I4AAL0</accession>